<sequence length="460" mass="50759">MDSSKMEQIRQGLLTLKWGQPPGMAKSDLQLEKQDEVEKDQKASSLVHMTKGRAHPRSRRRPKQVPQTTDTRLTRSVSHGTDYVVQKQSQMPLTKEFNGKEKDEKFDNHSEEAVVKSNQQSNTPPKISIESTVSMKNKPYSIQERRSLDIPSTISGPSNDDLLDASKEVEQKDSTQAEEEKVMEATKGNVLRNKSHFEEIDTSIPREANSVTPKEPVVHNKESGENSHSFIHIDSDGKKAAALARKLPGALSLPKQRATTNTPTRESPVDSTSSSKNHSKDLSKNPKIIQIRQRIASLQQDSASSHASLSKIRSASVSSLIATKTQDSALRSVTPQSRSDGIKVIPDRNEHSVGHGFPTKSGGSGSFASASPKELISHKSLSPKESKTPEAKETRKFQEKASTTPLTSYVPELNQFSGPSLACSQVLLARWKQEKRHYQATDSSSAKHLSSIEEKKKSTN</sequence>
<feature type="compositionally biased region" description="Basic and acidic residues" evidence="1">
    <location>
        <begin position="382"/>
        <end position="399"/>
    </location>
</feature>
<protein>
    <submittedName>
        <fullName evidence="2">Uncharacterized protein</fullName>
    </submittedName>
</protein>
<feature type="compositionally biased region" description="Polar residues" evidence="1">
    <location>
        <begin position="65"/>
        <end position="79"/>
    </location>
</feature>
<feature type="compositionally biased region" description="Polar residues" evidence="1">
    <location>
        <begin position="257"/>
        <end position="276"/>
    </location>
</feature>
<evidence type="ECO:0000256" key="1">
    <source>
        <dbReference type="SAM" id="MobiDB-lite"/>
    </source>
</evidence>
<feature type="compositionally biased region" description="Basic and acidic residues" evidence="1">
    <location>
        <begin position="216"/>
        <end position="239"/>
    </location>
</feature>
<keyword evidence="3" id="KW-1185">Reference proteome</keyword>
<feature type="region of interest" description="Disordered" evidence="1">
    <location>
        <begin position="434"/>
        <end position="460"/>
    </location>
</feature>
<organism evidence="2 3">
    <name type="scientific">Schizosaccharomyces cryophilus (strain OY26 / ATCC MYA-4695 / CBS 11777 / NBRC 106824 / NRRL Y48691)</name>
    <name type="common">Fission yeast</name>
    <dbReference type="NCBI Taxonomy" id="653667"/>
    <lineage>
        <taxon>Eukaryota</taxon>
        <taxon>Fungi</taxon>
        <taxon>Dikarya</taxon>
        <taxon>Ascomycota</taxon>
        <taxon>Taphrinomycotina</taxon>
        <taxon>Schizosaccharomycetes</taxon>
        <taxon>Schizosaccharomycetales</taxon>
        <taxon>Schizosaccharomycetaceae</taxon>
        <taxon>Schizosaccharomyces</taxon>
    </lineage>
</organism>
<gene>
    <name evidence="2" type="ORF">SPOG_02121</name>
</gene>
<reference evidence="2 3" key="1">
    <citation type="journal article" date="2011" name="Science">
        <title>Comparative functional genomics of the fission yeasts.</title>
        <authorList>
            <person name="Rhind N."/>
            <person name="Chen Z."/>
            <person name="Yassour M."/>
            <person name="Thompson D.A."/>
            <person name="Haas B.J."/>
            <person name="Habib N."/>
            <person name="Wapinski I."/>
            <person name="Roy S."/>
            <person name="Lin M.F."/>
            <person name="Heiman D.I."/>
            <person name="Young S.K."/>
            <person name="Furuya K."/>
            <person name="Guo Y."/>
            <person name="Pidoux A."/>
            <person name="Chen H.M."/>
            <person name="Robbertse B."/>
            <person name="Goldberg J.M."/>
            <person name="Aoki K."/>
            <person name="Bayne E.H."/>
            <person name="Berlin A.M."/>
            <person name="Desjardins C.A."/>
            <person name="Dobbs E."/>
            <person name="Dukaj L."/>
            <person name="Fan L."/>
            <person name="FitzGerald M.G."/>
            <person name="French C."/>
            <person name="Gujja S."/>
            <person name="Hansen K."/>
            <person name="Keifenheim D."/>
            <person name="Levin J.Z."/>
            <person name="Mosher R.A."/>
            <person name="Mueller C.A."/>
            <person name="Pfiffner J."/>
            <person name="Priest M."/>
            <person name="Russ C."/>
            <person name="Smialowska A."/>
            <person name="Swoboda P."/>
            <person name="Sykes S.M."/>
            <person name="Vaughn M."/>
            <person name="Vengrova S."/>
            <person name="Yoder R."/>
            <person name="Zeng Q."/>
            <person name="Allshire R."/>
            <person name="Baulcombe D."/>
            <person name="Birren B.W."/>
            <person name="Brown W."/>
            <person name="Ekwall K."/>
            <person name="Kellis M."/>
            <person name="Leatherwood J."/>
            <person name="Levin H."/>
            <person name="Margalit H."/>
            <person name="Martienssen R."/>
            <person name="Nieduszynski C.A."/>
            <person name="Spatafora J.W."/>
            <person name="Friedman N."/>
            <person name="Dalgaard J.Z."/>
            <person name="Baumann P."/>
            <person name="Niki H."/>
            <person name="Regev A."/>
            <person name="Nusbaum C."/>
        </authorList>
    </citation>
    <scope>NUCLEOTIDE SEQUENCE [LARGE SCALE GENOMIC DNA]</scope>
    <source>
        <strain evidence="3">OY26 / ATCC MYA-4695 / CBS 11777 / NBRC 106824 / NRRL Y48691</strain>
    </source>
</reference>
<feature type="compositionally biased region" description="Basic and acidic residues" evidence="1">
    <location>
        <begin position="164"/>
        <end position="184"/>
    </location>
</feature>
<feature type="compositionally biased region" description="Polar residues" evidence="1">
    <location>
        <begin position="296"/>
        <end position="339"/>
    </location>
</feature>
<name>S9X6U3_SCHCR</name>
<dbReference type="AlphaFoldDB" id="S9X6U3"/>
<feature type="region of interest" description="Disordered" evidence="1">
    <location>
        <begin position="1"/>
        <end position="405"/>
    </location>
</feature>
<proteinExistence type="predicted"/>
<feature type="compositionally biased region" description="Basic residues" evidence="1">
    <location>
        <begin position="50"/>
        <end position="63"/>
    </location>
</feature>
<dbReference type="GeneID" id="25036445"/>
<dbReference type="RefSeq" id="XP_013022680.1">
    <property type="nucleotide sequence ID" value="XM_013167226.1"/>
</dbReference>
<dbReference type="OMA" id="MTKGRAH"/>
<dbReference type="OrthoDB" id="5415777at2759"/>
<dbReference type="HOGENOM" id="CLU_594678_0_0_1"/>
<evidence type="ECO:0000313" key="2">
    <source>
        <dbReference type="EMBL" id="EPY52802.1"/>
    </source>
</evidence>
<dbReference type="EMBL" id="KE546989">
    <property type="protein sequence ID" value="EPY52802.1"/>
    <property type="molecule type" value="Genomic_DNA"/>
</dbReference>
<feature type="compositionally biased region" description="Basic and acidic residues" evidence="1">
    <location>
        <begin position="450"/>
        <end position="460"/>
    </location>
</feature>
<accession>S9X6U3</accession>
<evidence type="ECO:0000313" key="3">
    <source>
        <dbReference type="Proteomes" id="UP000015464"/>
    </source>
</evidence>
<feature type="compositionally biased region" description="Basic and acidic residues" evidence="1">
    <location>
        <begin position="97"/>
        <end position="114"/>
    </location>
</feature>
<dbReference type="Proteomes" id="UP000015464">
    <property type="component" value="Unassembled WGS sequence"/>
</dbReference>
<feature type="compositionally biased region" description="Basic and acidic residues" evidence="1">
    <location>
        <begin position="29"/>
        <end position="42"/>
    </location>
</feature>
<feature type="compositionally biased region" description="Polar residues" evidence="1">
    <location>
        <begin position="116"/>
        <end position="135"/>
    </location>
</feature>